<dbReference type="EMBL" id="CH473956">
    <property type="protein sequence ID" value="EDM18579.1"/>
    <property type="molecule type" value="Genomic_DNA"/>
</dbReference>
<dbReference type="Proteomes" id="UP000234681">
    <property type="component" value="Chromosome 1"/>
</dbReference>
<evidence type="ECO:0000313" key="2">
    <source>
        <dbReference type="Proteomes" id="UP000234681"/>
    </source>
</evidence>
<proteinExistence type="predicted"/>
<accession>A6I601</accession>
<evidence type="ECO:0000313" key="1">
    <source>
        <dbReference type="EMBL" id="EDM18579.1"/>
    </source>
</evidence>
<name>A6I601_RAT</name>
<dbReference type="AlphaFoldDB" id="A6I601"/>
<protein>
    <submittedName>
        <fullName evidence="1">RCG39723, isoform CRA_a</fullName>
    </submittedName>
</protein>
<organism evidence="1 2">
    <name type="scientific">Rattus norvegicus</name>
    <name type="common">Rat</name>
    <dbReference type="NCBI Taxonomy" id="10116"/>
    <lineage>
        <taxon>Eukaryota</taxon>
        <taxon>Metazoa</taxon>
        <taxon>Chordata</taxon>
        <taxon>Craniata</taxon>
        <taxon>Vertebrata</taxon>
        <taxon>Euteleostomi</taxon>
        <taxon>Mammalia</taxon>
        <taxon>Eutheria</taxon>
        <taxon>Euarchontoglires</taxon>
        <taxon>Glires</taxon>
        <taxon>Rodentia</taxon>
        <taxon>Myomorpha</taxon>
        <taxon>Muroidea</taxon>
        <taxon>Muridae</taxon>
        <taxon>Murinae</taxon>
        <taxon>Rattus</taxon>
    </lineage>
</organism>
<sequence>MTGVKAAHIKTSMMACLQSHIHVSHKQCILTAENLERFVNLWVLVYLGKTKTICNLSIQIATTVNFLYK</sequence>
<reference evidence="1 2" key="1">
    <citation type="submission" date="2005-09" db="EMBL/GenBank/DDBJ databases">
        <authorList>
            <person name="Mural R.J."/>
            <person name="Li P.W."/>
            <person name="Adams M.D."/>
            <person name="Amanatides P.G."/>
            <person name="Baden-Tillson H."/>
            <person name="Barnstead M."/>
            <person name="Chin S.H."/>
            <person name="Dew I."/>
            <person name="Evans C.A."/>
            <person name="Ferriera S."/>
            <person name="Flanigan M."/>
            <person name="Fosler C."/>
            <person name="Glodek A."/>
            <person name="Gu Z."/>
            <person name="Holt R.A."/>
            <person name="Jennings D."/>
            <person name="Kraft C.L."/>
            <person name="Lu F."/>
            <person name="Nguyen T."/>
            <person name="Nusskern D.R."/>
            <person name="Pfannkoch C.M."/>
            <person name="Sitter C."/>
            <person name="Sutton G.G."/>
            <person name="Venter J.C."/>
            <person name="Wang Z."/>
            <person name="Woodage T."/>
            <person name="Zheng X.H."/>
            <person name="Zhong F."/>
        </authorList>
    </citation>
    <scope>NUCLEOTIDE SEQUENCE [LARGE SCALE GENOMIC DNA]</scope>
    <source>
        <strain>BN</strain>
        <strain evidence="2">Sprague-Dawley</strain>
    </source>
</reference>
<gene>
    <name evidence="1" type="ORF">rCG_39723</name>
</gene>